<dbReference type="AlphaFoldDB" id="A0A5J4S4X9"/>
<organism evidence="7">
    <name type="scientific">termite gut metagenome</name>
    <dbReference type="NCBI Taxonomy" id="433724"/>
    <lineage>
        <taxon>unclassified sequences</taxon>
        <taxon>metagenomes</taxon>
        <taxon>organismal metagenomes</taxon>
    </lineage>
</organism>
<dbReference type="PANTHER" id="PTHR34139">
    <property type="entry name" value="UPF0331 PROTEIN MJ0127"/>
    <property type="match status" value="1"/>
</dbReference>
<dbReference type="EMBL" id="SNRY01000406">
    <property type="protein sequence ID" value="KAA6341184.1"/>
    <property type="molecule type" value="Genomic_DNA"/>
</dbReference>
<evidence type="ECO:0000256" key="3">
    <source>
        <dbReference type="ARBA" id="ARBA00022722"/>
    </source>
</evidence>
<reference evidence="7" key="1">
    <citation type="submission" date="2019-03" db="EMBL/GenBank/DDBJ databases">
        <title>Single cell metagenomics reveals metabolic interactions within the superorganism composed of flagellate Streblomastix strix and complex community of Bacteroidetes bacteria on its surface.</title>
        <authorList>
            <person name="Treitli S.C."/>
            <person name="Kolisko M."/>
            <person name="Husnik F."/>
            <person name="Keeling P."/>
            <person name="Hampl V."/>
        </authorList>
    </citation>
    <scope>NUCLEOTIDE SEQUENCE</scope>
    <source>
        <strain evidence="7">STM</strain>
    </source>
</reference>
<evidence type="ECO:0000256" key="2">
    <source>
        <dbReference type="ARBA" id="ARBA00022649"/>
    </source>
</evidence>
<dbReference type="GO" id="GO:0004540">
    <property type="term" value="F:RNA nuclease activity"/>
    <property type="evidence" value="ECO:0007669"/>
    <property type="project" value="InterPro"/>
</dbReference>
<dbReference type="Gene3D" id="1.20.120.580">
    <property type="entry name" value="bsu32300-like"/>
    <property type="match status" value="1"/>
</dbReference>
<keyword evidence="2" id="KW-1277">Toxin-antitoxin system</keyword>
<dbReference type="Pfam" id="PF01934">
    <property type="entry name" value="HepT-like"/>
    <property type="match status" value="1"/>
</dbReference>
<evidence type="ECO:0000256" key="6">
    <source>
        <dbReference type="ARBA" id="ARBA00024207"/>
    </source>
</evidence>
<name>A0A5J4S4X9_9ZZZZ</name>
<protein>
    <recommendedName>
        <fullName evidence="8">DUF86 domain-containing protein</fullName>
    </recommendedName>
</protein>
<gene>
    <name evidence="7" type="ORF">EZS27_010990</name>
</gene>
<sequence>MDKVSKYLFDISNSISLIEDFLVGIADFQAYQKDVKTQNAVERQLAIIGEVVNKLGQETTEITLIHARQIVNFRNRIIHSYDNIDISIVWVIVKNHLPVLKQEIMGYIDNLGIVKK</sequence>
<dbReference type="PANTHER" id="PTHR34139:SF1">
    <property type="entry name" value="RNASE MJ1380-RELATED"/>
    <property type="match status" value="1"/>
</dbReference>
<accession>A0A5J4S4X9</accession>
<dbReference type="GO" id="GO:0016787">
    <property type="term" value="F:hydrolase activity"/>
    <property type="evidence" value="ECO:0007669"/>
    <property type="project" value="UniProtKB-KW"/>
</dbReference>
<evidence type="ECO:0008006" key="8">
    <source>
        <dbReference type="Google" id="ProtNLM"/>
    </source>
</evidence>
<comment type="caution">
    <text evidence="7">The sequence shown here is derived from an EMBL/GenBank/DDBJ whole genome shotgun (WGS) entry which is preliminary data.</text>
</comment>
<dbReference type="InterPro" id="IPR008201">
    <property type="entry name" value="HepT-like"/>
</dbReference>
<proteinExistence type="inferred from homology"/>
<evidence type="ECO:0000256" key="4">
    <source>
        <dbReference type="ARBA" id="ARBA00022741"/>
    </source>
</evidence>
<keyword evidence="5" id="KW-0378">Hydrolase</keyword>
<comment type="similarity">
    <text evidence="6">Belongs to the HepT RNase toxin family.</text>
</comment>
<evidence type="ECO:0000256" key="1">
    <source>
        <dbReference type="ARBA" id="ARBA00022553"/>
    </source>
</evidence>
<keyword evidence="1" id="KW-0597">Phosphoprotein</keyword>
<dbReference type="InterPro" id="IPR037038">
    <property type="entry name" value="HepT-like_sf"/>
</dbReference>
<evidence type="ECO:0000256" key="5">
    <source>
        <dbReference type="ARBA" id="ARBA00022801"/>
    </source>
</evidence>
<dbReference type="GO" id="GO:0110001">
    <property type="term" value="C:toxin-antitoxin complex"/>
    <property type="evidence" value="ECO:0007669"/>
    <property type="project" value="InterPro"/>
</dbReference>
<keyword evidence="4" id="KW-0547">Nucleotide-binding</keyword>
<dbReference type="GO" id="GO:0000166">
    <property type="term" value="F:nucleotide binding"/>
    <property type="evidence" value="ECO:0007669"/>
    <property type="project" value="UniProtKB-KW"/>
</dbReference>
<keyword evidence="3" id="KW-0540">Nuclease</keyword>
<evidence type="ECO:0000313" key="7">
    <source>
        <dbReference type="EMBL" id="KAA6341184.1"/>
    </source>
</evidence>
<dbReference type="InterPro" id="IPR051813">
    <property type="entry name" value="HepT_RNase_toxin"/>
</dbReference>